<protein>
    <submittedName>
        <fullName evidence="1">Uncharacterized protein</fullName>
    </submittedName>
</protein>
<dbReference type="AlphaFoldDB" id="A0A1W9KNU6"/>
<evidence type="ECO:0000313" key="2">
    <source>
        <dbReference type="Proteomes" id="UP000192505"/>
    </source>
</evidence>
<comment type="caution">
    <text evidence="1">The sequence shown here is derived from an EMBL/GenBank/DDBJ whole genome shotgun (WGS) entry which is preliminary data.</text>
</comment>
<dbReference type="Proteomes" id="UP000192505">
    <property type="component" value="Unassembled WGS sequence"/>
</dbReference>
<sequence length="62" mass="6656">MSRLYYDLSALAAAAKANDCTVHLHHDEQGHPVFSIGNSNIGAHEFANYAAAMAWIEGRAAV</sequence>
<reference evidence="1 2" key="1">
    <citation type="submission" date="2017-01" db="EMBL/GenBank/DDBJ databases">
        <title>Novel large sulfur bacteria in the metagenomes of groundwater-fed chemosynthetic microbial mats in the Lake Huron basin.</title>
        <authorList>
            <person name="Sharrar A.M."/>
            <person name="Flood B.E."/>
            <person name="Bailey J.V."/>
            <person name="Jones D.S."/>
            <person name="Biddanda B."/>
            <person name="Ruberg S.A."/>
            <person name="Marcus D.N."/>
            <person name="Dick G.J."/>
        </authorList>
    </citation>
    <scope>NUCLEOTIDE SEQUENCE [LARGE SCALE GENOMIC DNA]</scope>
    <source>
        <strain evidence="1">A7</strain>
    </source>
</reference>
<evidence type="ECO:0000313" key="1">
    <source>
        <dbReference type="EMBL" id="OQW85827.1"/>
    </source>
</evidence>
<accession>A0A1W9KNU6</accession>
<proteinExistence type="predicted"/>
<dbReference type="EMBL" id="MTEI01000033">
    <property type="protein sequence ID" value="OQW85827.1"/>
    <property type="molecule type" value="Genomic_DNA"/>
</dbReference>
<organism evidence="1 2">
    <name type="scientific">Rhodoferax ferrireducens</name>
    <dbReference type="NCBI Taxonomy" id="192843"/>
    <lineage>
        <taxon>Bacteria</taxon>
        <taxon>Pseudomonadati</taxon>
        <taxon>Pseudomonadota</taxon>
        <taxon>Betaproteobacteria</taxon>
        <taxon>Burkholderiales</taxon>
        <taxon>Comamonadaceae</taxon>
        <taxon>Rhodoferax</taxon>
    </lineage>
</organism>
<name>A0A1W9KNU6_9BURK</name>
<gene>
    <name evidence="1" type="ORF">BWK72_20355</name>
</gene>